<dbReference type="Proteomes" id="UP000233551">
    <property type="component" value="Unassembled WGS sequence"/>
</dbReference>
<feature type="compositionally biased region" description="Gly residues" evidence="1">
    <location>
        <begin position="1"/>
        <end position="11"/>
    </location>
</feature>
<name>A0A2I0K052_PUNGR</name>
<feature type="region of interest" description="Disordered" evidence="1">
    <location>
        <begin position="1"/>
        <end position="20"/>
    </location>
</feature>
<organism evidence="2 3">
    <name type="scientific">Punica granatum</name>
    <name type="common">Pomegranate</name>
    <dbReference type="NCBI Taxonomy" id="22663"/>
    <lineage>
        <taxon>Eukaryota</taxon>
        <taxon>Viridiplantae</taxon>
        <taxon>Streptophyta</taxon>
        <taxon>Embryophyta</taxon>
        <taxon>Tracheophyta</taxon>
        <taxon>Spermatophyta</taxon>
        <taxon>Magnoliopsida</taxon>
        <taxon>eudicotyledons</taxon>
        <taxon>Gunneridae</taxon>
        <taxon>Pentapetalae</taxon>
        <taxon>rosids</taxon>
        <taxon>malvids</taxon>
        <taxon>Myrtales</taxon>
        <taxon>Lythraceae</taxon>
        <taxon>Punica</taxon>
    </lineage>
</organism>
<comment type="caution">
    <text evidence="2">The sequence shown here is derived from an EMBL/GenBank/DDBJ whole genome shotgun (WGS) entry which is preliminary data.</text>
</comment>
<evidence type="ECO:0000256" key="1">
    <source>
        <dbReference type="SAM" id="MobiDB-lite"/>
    </source>
</evidence>
<evidence type="ECO:0000313" key="3">
    <source>
        <dbReference type="Proteomes" id="UP000233551"/>
    </source>
</evidence>
<evidence type="ECO:0000313" key="2">
    <source>
        <dbReference type="EMBL" id="PKI61947.1"/>
    </source>
</evidence>
<dbReference type="AlphaFoldDB" id="A0A2I0K052"/>
<protein>
    <submittedName>
        <fullName evidence="2">Uncharacterized protein</fullName>
    </submittedName>
</protein>
<accession>A0A2I0K052</accession>
<dbReference type="EMBL" id="PGOL01000993">
    <property type="protein sequence ID" value="PKI61947.1"/>
    <property type="molecule type" value="Genomic_DNA"/>
</dbReference>
<sequence length="100" mass="10590">MTKSVGGGHGRLGWEGKGERCGDHNVDHDVEQALLGARNGTGGVSEPITPNRFSPTSPAAWPARFCSVLFYESSLKVLLIVWACGDYGTRSAVEGVEATL</sequence>
<reference evidence="2 3" key="1">
    <citation type="submission" date="2017-11" db="EMBL/GenBank/DDBJ databases">
        <title>De-novo sequencing of pomegranate (Punica granatum L.) genome.</title>
        <authorList>
            <person name="Akparov Z."/>
            <person name="Amiraslanov A."/>
            <person name="Hajiyeva S."/>
            <person name="Abbasov M."/>
            <person name="Kaur K."/>
            <person name="Hamwieh A."/>
            <person name="Solovyev V."/>
            <person name="Salamov A."/>
            <person name="Braich B."/>
            <person name="Kosarev P."/>
            <person name="Mahmoud A."/>
            <person name="Hajiyev E."/>
            <person name="Babayeva S."/>
            <person name="Izzatullayeva V."/>
            <person name="Mammadov A."/>
            <person name="Mammadov A."/>
            <person name="Sharifova S."/>
            <person name="Ojaghi J."/>
            <person name="Eynullazada K."/>
            <person name="Bayramov B."/>
            <person name="Abdulazimova A."/>
            <person name="Shahmuradov I."/>
        </authorList>
    </citation>
    <scope>NUCLEOTIDE SEQUENCE [LARGE SCALE GENOMIC DNA]</scope>
    <source>
        <strain evidence="3">cv. AG2017</strain>
        <tissue evidence="2">Leaf</tissue>
    </source>
</reference>
<gene>
    <name evidence="2" type="ORF">CRG98_017673</name>
</gene>
<proteinExistence type="predicted"/>
<keyword evidence="3" id="KW-1185">Reference proteome</keyword>